<evidence type="ECO:0000313" key="4">
    <source>
        <dbReference type="Proteomes" id="UP000383932"/>
    </source>
</evidence>
<feature type="compositionally biased region" description="Polar residues" evidence="1">
    <location>
        <begin position="21"/>
        <end position="41"/>
    </location>
</feature>
<dbReference type="OrthoDB" id="9991317at2759"/>
<gene>
    <name evidence="3" type="ORF">CTheo_8316</name>
</gene>
<feature type="compositionally biased region" description="Low complexity" evidence="1">
    <location>
        <begin position="42"/>
        <end position="55"/>
    </location>
</feature>
<feature type="region of interest" description="Disordered" evidence="1">
    <location>
        <begin position="1"/>
        <end position="107"/>
    </location>
</feature>
<sequence length="1193" mass="133466">MSGRPNRSNRGNVISAAPLQLFSNNNTGALQGSSVDNQGQSPNNSPDRNSNNGDRLAMSTHGSGHSVRATASPGGLQSHGSHSSPVAEAASLGRLSPLPPSPEDNVQQFPATVPQVQEWVSSLNSLLEIQDQNEFLKQAAGIMQQMKGATFVGVESNVLATFGDRTQVIANKLYEMFNKLPAPEFGHDIDTGLIDKAIEYMGYTLKLLANESLIDQQFDYGFWHVDRSSYVFDQRLIGRGIQLLEQVLPQPSTPRSTLVDRNRALGHAYRIRYNQIGEQNDAKKMIKYMRGAVAAQRLHPTGGSFPHSILLDLGRGYKVWFNHTGNEDHAREAVESLTTALELVNDPNNKVEIMLELGIINQKWFSRYGKLKNIDAAITHGKEALAIAHNNLRIMVMKQLAGSYRMRFYRLKSGKDIKEAKQYAETAVQNSGETQKHHPLSELALVLEAQSSQNSHGSQAQISDIDRAIEKLEEAVRIATYNDVKALPECMFNLGYLYHQKFRVSTQPNISDIDNAIRNKKGAAENSHGVGVQRGGLLHSLGRAYQDRFFQNEVQERDLNNCIEIYTLAIKATPEDHPDFPTRCTDLGNAYRIQYERSLETNPNVQALNRAEFYFRKAMTHKARFALQEGLVQAAFHLAKLGQYINPSTVPFEAYKKAMEHAHNLIWIGQPIRERHKNVLQIVGLAGNAAAAAIDIQKYDQALLLLDEGLAFLWNKIFLHRTPFHKLPNQKLAQILQKMANYLSELECRNSNSELGEHGRQEQHRLAEEIEKKVAEARKYPGFEGFLKSPKLKDLLDAPQRARSTLVVFNITTRRSDILLVKTGQKIKHISLGHDVYDLLATAWDELKAVLRSHNLYDQRPLRPAQRRRPTGPTMIKICQKLWEHVVKVVVQELKYTVSLTMGCEKYHLKLSIQVRKPGTRLPHMTCVTTGPLTFLPLEWSGPYDDQNPNLHDLVIISFTPTISAMNPGPPPSKNTQILAFTEPETPGQSSLPGTIDEYNNIKEQVHKINQDHGLHNPNKVMLIRGDTFKDSIASVIKAMKDHSDVHLACHASQNAQDALESGFFLTCGQLTMEEIMRQDFKNKGLAYLSACQTAMGDESMVDENQHLAAAMHLAGYRSVIGSRWPINDGDAAKVAKVVYHEALKGGKMNYAQVPYALHIATGALFKELQGKNYELENIIVRVAAFIHVGSQQ</sequence>
<organism evidence="3 4">
    <name type="scientific">Ceratobasidium theobromae</name>
    <dbReference type="NCBI Taxonomy" id="1582974"/>
    <lineage>
        <taxon>Eukaryota</taxon>
        <taxon>Fungi</taxon>
        <taxon>Dikarya</taxon>
        <taxon>Basidiomycota</taxon>
        <taxon>Agaricomycotina</taxon>
        <taxon>Agaricomycetes</taxon>
        <taxon>Cantharellales</taxon>
        <taxon>Ceratobasidiaceae</taxon>
        <taxon>Ceratobasidium</taxon>
    </lineage>
</organism>
<dbReference type="Proteomes" id="UP000383932">
    <property type="component" value="Unassembled WGS sequence"/>
</dbReference>
<feature type="compositionally biased region" description="Polar residues" evidence="1">
    <location>
        <begin position="1"/>
        <end position="12"/>
    </location>
</feature>
<dbReference type="GO" id="GO:0016301">
    <property type="term" value="F:kinase activity"/>
    <property type="evidence" value="ECO:0007669"/>
    <property type="project" value="UniProtKB-KW"/>
</dbReference>
<dbReference type="AlphaFoldDB" id="A0A5N5Q904"/>
<comment type="caution">
    <text evidence="3">The sequence shown here is derived from an EMBL/GenBank/DDBJ whole genome shotgun (WGS) entry which is preliminary data.</text>
</comment>
<keyword evidence="4" id="KW-1185">Reference proteome</keyword>
<dbReference type="Pfam" id="PF12770">
    <property type="entry name" value="CHAT"/>
    <property type="match status" value="1"/>
</dbReference>
<feature type="domain" description="CHAT" evidence="2">
    <location>
        <begin position="879"/>
        <end position="1148"/>
    </location>
</feature>
<evidence type="ECO:0000256" key="1">
    <source>
        <dbReference type="SAM" id="MobiDB-lite"/>
    </source>
</evidence>
<evidence type="ECO:0000259" key="2">
    <source>
        <dbReference type="Pfam" id="PF12770"/>
    </source>
</evidence>
<dbReference type="InterPro" id="IPR024983">
    <property type="entry name" value="CHAT_dom"/>
</dbReference>
<keyword evidence="3" id="KW-0418">Kinase</keyword>
<keyword evidence="3" id="KW-0808">Transferase</keyword>
<proteinExistence type="predicted"/>
<protein>
    <submittedName>
        <fullName evidence="3">Protein kinase rad3</fullName>
    </submittedName>
</protein>
<evidence type="ECO:0000313" key="3">
    <source>
        <dbReference type="EMBL" id="KAB5588242.1"/>
    </source>
</evidence>
<accession>A0A5N5Q904</accession>
<dbReference type="EMBL" id="SSOP01000515">
    <property type="protein sequence ID" value="KAB5588242.1"/>
    <property type="molecule type" value="Genomic_DNA"/>
</dbReference>
<dbReference type="Gene3D" id="1.25.40.10">
    <property type="entry name" value="Tetratricopeptide repeat domain"/>
    <property type="match status" value="2"/>
</dbReference>
<reference evidence="3 4" key="1">
    <citation type="journal article" date="2019" name="Fungal Biol. Biotechnol.">
        <title>Draft genome sequence of fastidious pathogen Ceratobasidium theobromae, which causes vascular-streak dieback in Theobroma cacao.</title>
        <authorList>
            <person name="Ali S.S."/>
            <person name="Asman A."/>
            <person name="Shao J."/>
            <person name="Firmansyah A.P."/>
            <person name="Susilo A.W."/>
            <person name="Rosmana A."/>
            <person name="McMahon P."/>
            <person name="Junaid M."/>
            <person name="Guest D."/>
            <person name="Kheng T.Y."/>
            <person name="Meinhardt L.W."/>
            <person name="Bailey B.A."/>
        </authorList>
    </citation>
    <scope>NUCLEOTIDE SEQUENCE [LARGE SCALE GENOMIC DNA]</scope>
    <source>
        <strain evidence="3 4">CT2</strain>
    </source>
</reference>
<dbReference type="InterPro" id="IPR011990">
    <property type="entry name" value="TPR-like_helical_dom_sf"/>
</dbReference>
<name>A0A5N5Q904_9AGAM</name>